<gene>
    <name evidence="1" type="ORF">BTN50_0392</name>
</gene>
<dbReference type="AlphaFoldDB" id="A0A291B7F5"/>
<accession>A0A291B7F5</accession>
<proteinExistence type="predicted"/>
<dbReference type="KEGG" id="elux:BTN50_0392"/>
<evidence type="ECO:0000313" key="2">
    <source>
        <dbReference type="Proteomes" id="UP000218160"/>
    </source>
</evidence>
<name>A0A291B7F5_9GAMM</name>
<organism evidence="1 2">
    <name type="scientific">Candidatus Enterovibrio altilux</name>
    <dbReference type="NCBI Taxonomy" id="1927128"/>
    <lineage>
        <taxon>Bacteria</taxon>
        <taxon>Pseudomonadati</taxon>
        <taxon>Pseudomonadota</taxon>
        <taxon>Gammaproteobacteria</taxon>
        <taxon>Vibrionales</taxon>
        <taxon>Vibrionaceae</taxon>
        <taxon>Enterovibrio</taxon>
    </lineage>
</organism>
<dbReference type="Proteomes" id="UP000218160">
    <property type="component" value="Chromosome 1"/>
</dbReference>
<dbReference type="EMBL" id="CP020660">
    <property type="protein sequence ID" value="ATF08923.1"/>
    <property type="molecule type" value="Genomic_DNA"/>
</dbReference>
<sequence>MPEDRLIGPYFLKEGEFESIDSISKKLLLYLWDDVLRLSGRELIFDENITSFF</sequence>
<evidence type="ECO:0000313" key="1">
    <source>
        <dbReference type="EMBL" id="ATF08923.1"/>
    </source>
</evidence>
<keyword evidence="2" id="KW-1185">Reference proteome</keyword>
<protein>
    <submittedName>
        <fullName evidence="1">Uncharacterized protein</fullName>
    </submittedName>
</protein>
<reference evidence="2" key="1">
    <citation type="submission" date="2017-04" db="EMBL/GenBank/DDBJ databases">
        <title>Genome evolution of the luminous symbionts of deep sea anglerfish.</title>
        <authorList>
            <person name="Hendry T.A."/>
        </authorList>
    </citation>
    <scope>NUCLEOTIDE SEQUENCE [LARGE SCALE GENOMIC DNA]</scope>
</reference>